<dbReference type="Pfam" id="PF23082">
    <property type="entry name" value="Myb_DNA-binding_2"/>
    <property type="match status" value="1"/>
</dbReference>
<evidence type="ECO:0000259" key="7">
    <source>
        <dbReference type="PROSITE" id="PS50090"/>
    </source>
</evidence>
<keyword evidence="2" id="KW-0805">Transcription regulation</keyword>
<evidence type="ECO:0000256" key="1">
    <source>
        <dbReference type="ARBA" id="ARBA00004123"/>
    </source>
</evidence>
<dbReference type="PANTHER" id="PTHR44042:SF67">
    <property type="entry name" value="MYB-LIKE PROTEIN I"/>
    <property type="match status" value="1"/>
</dbReference>
<dbReference type="Gene3D" id="1.10.10.60">
    <property type="entry name" value="Homeodomain-like"/>
    <property type="match status" value="2"/>
</dbReference>
<keyword evidence="5" id="KW-0539">Nucleus</keyword>
<feature type="compositionally biased region" description="Basic and acidic residues" evidence="6">
    <location>
        <begin position="100"/>
        <end position="110"/>
    </location>
</feature>
<dbReference type="EnsemblPlants" id="Kaladp0008s0352.2.v1.1">
    <property type="protein sequence ID" value="Kaladp0008s0352.2.v1.1"/>
    <property type="gene ID" value="Kaladp0008s0352.v1.1"/>
</dbReference>
<evidence type="ECO:0000313" key="10">
    <source>
        <dbReference type="EnsemblPlants" id="Kaladp0008s0352.2.v1.1"/>
    </source>
</evidence>
<evidence type="ECO:0000256" key="2">
    <source>
        <dbReference type="ARBA" id="ARBA00023015"/>
    </source>
</evidence>
<dbReference type="NCBIfam" id="TIGR01557">
    <property type="entry name" value="myb_SHAQKYF"/>
    <property type="match status" value="1"/>
</dbReference>
<dbReference type="PROSITE" id="PS50090">
    <property type="entry name" value="MYB_LIKE"/>
    <property type="match status" value="2"/>
</dbReference>
<feature type="region of interest" description="Disordered" evidence="6">
    <location>
        <begin position="82"/>
        <end position="110"/>
    </location>
</feature>
<dbReference type="Pfam" id="PF00249">
    <property type="entry name" value="Myb_DNA-binding"/>
    <property type="match status" value="1"/>
</dbReference>
<dbReference type="PROSITE" id="PS51294">
    <property type="entry name" value="HTH_MYB"/>
    <property type="match status" value="2"/>
</dbReference>
<feature type="domain" description="HTH myb-type" evidence="9">
    <location>
        <begin position="104"/>
        <end position="160"/>
    </location>
</feature>
<dbReference type="GO" id="GO:1902074">
    <property type="term" value="P:response to salt"/>
    <property type="evidence" value="ECO:0007669"/>
    <property type="project" value="EnsemblPlants"/>
</dbReference>
<dbReference type="GO" id="GO:0090359">
    <property type="term" value="P:negative regulation of abscisic acid biosynthetic process"/>
    <property type="evidence" value="ECO:0007669"/>
    <property type="project" value="EnsemblPlants"/>
</dbReference>
<evidence type="ECO:0000256" key="6">
    <source>
        <dbReference type="SAM" id="MobiDB-lite"/>
    </source>
</evidence>
<evidence type="ECO:0000256" key="3">
    <source>
        <dbReference type="ARBA" id="ARBA00023125"/>
    </source>
</evidence>
<dbReference type="FunFam" id="1.10.10.60:FF:000009">
    <property type="entry name" value="transcription factor MYB1R1"/>
    <property type="match status" value="1"/>
</dbReference>
<dbReference type="OMA" id="DYMDDSA"/>
<dbReference type="InterPro" id="IPR001005">
    <property type="entry name" value="SANT/Myb"/>
</dbReference>
<keyword evidence="4" id="KW-0804">Transcription</keyword>
<keyword evidence="3" id="KW-0238">DNA-binding</keyword>
<dbReference type="GO" id="GO:0003677">
    <property type="term" value="F:DNA binding"/>
    <property type="evidence" value="ECO:0007669"/>
    <property type="project" value="UniProtKB-KW"/>
</dbReference>
<comment type="subcellular location">
    <subcellularLocation>
        <location evidence="1">Nucleus</location>
    </subcellularLocation>
</comment>
<dbReference type="Gramene" id="Kaladp0008s0352.2.v1.1">
    <property type="protein sequence ID" value="Kaladp0008s0352.2.v1.1"/>
    <property type="gene ID" value="Kaladp0008s0352.v1.1"/>
</dbReference>
<dbReference type="PANTHER" id="PTHR44042">
    <property type="entry name" value="DUPLICATED HOMEODOMAIN-LIKE SUPERFAMILY PROTEIN-RELATED"/>
    <property type="match status" value="1"/>
</dbReference>
<reference evidence="10" key="1">
    <citation type="submission" date="2021-01" db="UniProtKB">
        <authorList>
            <consortium name="EnsemblPlants"/>
        </authorList>
    </citation>
    <scope>IDENTIFICATION</scope>
</reference>
<protein>
    <submittedName>
        <fullName evidence="10">Uncharacterized protein</fullName>
    </submittedName>
</protein>
<evidence type="ECO:0000313" key="11">
    <source>
        <dbReference type="Proteomes" id="UP000594263"/>
    </source>
</evidence>
<evidence type="ECO:0000259" key="9">
    <source>
        <dbReference type="PROSITE" id="PS51294"/>
    </source>
</evidence>
<dbReference type="SMART" id="SM00717">
    <property type="entry name" value="SANT"/>
    <property type="match status" value="2"/>
</dbReference>
<dbReference type="EnsemblPlants" id="Kaladp0008s0352.1.v1.1">
    <property type="protein sequence ID" value="Kaladp0008s0352.1.v1.1"/>
    <property type="gene ID" value="Kaladp0008s0352.v1.1"/>
</dbReference>
<keyword evidence="11" id="KW-1185">Reference proteome</keyword>
<feature type="domain" description="Myb-like" evidence="7">
    <location>
        <begin position="104"/>
        <end position="156"/>
    </location>
</feature>
<dbReference type="GO" id="GO:0009737">
    <property type="term" value="P:response to abscisic acid"/>
    <property type="evidence" value="ECO:0007669"/>
    <property type="project" value="EnsemblPlants"/>
</dbReference>
<feature type="domain" description="HTH myb-type" evidence="9">
    <location>
        <begin position="4"/>
        <end position="62"/>
    </location>
</feature>
<proteinExistence type="predicted"/>
<dbReference type="InterPro" id="IPR006447">
    <property type="entry name" value="Myb_dom_plants"/>
</dbReference>
<dbReference type="Proteomes" id="UP000594263">
    <property type="component" value="Unplaced"/>
</dbReference>
<dbReference type="PROSITE" id="PS51293">
    <property type="entry name" value="SANT"/>
    <property type="match status" value="1"/>
</dbReference>
<dbReference type="InterPro" id="IPR017884">
    <property type="entry name" value="SANT_dom"/>
</dbReference>
<dbReference type="FunFam" id="1.10.10.60:FF:000154">
    <property type="entry name" value="Transcription factor SRM1"/>
    <property type="match status" value="1"/>
</dbReference>
<sequence length="201" mass="23299">MFPSPSSTSSSWTRSEDKLFEQLLVKYPEAEPERWEKIASRLQFKSTEQVRDHYEELLHDVSQIDAGRIELPSYVDDVVDEEDGSWDSDSKRISFGRKSGKSDAERKKGTPWTEEEHRLFLIGLQKYGKGDWRSISRQVVITRTPTQVASHAQKYFLRQNSVKKERKRSSIHDITTVDKQQRNDIVGEDTSFGYHNFGVNG</sequence>
<name>A0A7N0RD48_KALFE</name>
<accession>A0A7N0RD48</accession>
<dbReference type="SUPFAM" id="SSF46689">
    <property type="entry name" value="Homeodomain-like"/>
    <property type="match status" value="2"/>
</dbReference>
<dbReference type="GO" id="GO:0005634">
    <property type="term" value="C:nucleus"/>
    <property type="evidence" value="ECO:0007669"/>
    <property type="project" value="UniProtKB-SubCell"/>
</dbReference>
<organism evidence="10 11">
    <name type="scientific">Kalanchoe fedtschenkoi</name>
    <name type="common">Lavender scallops</name>
    <name type="synonym">South American air plant</name>
    <dbReference type="NCBI Taxonomy" id="63787"/>
    <lineage>
        <taxon>Eukaryota</taxon>
        <taxon>Viridiplantae</taxon>
        <taxon>Streptophyta</taxon>
        <taxon>Embryophyta</taxon>
        <taxon>Tracheophyta</taxon>
        <taxon>Spermatophyta</taxon>
        <taxon>Magnoliopsida</taxon>
        <taxon>eudicotyledons</taxon>
        <taxon>Gunneridae</taxon>
        <taxon>Pentapetalae</taxon>
        <taxon>Saxifragales</taxon>
        <taxon>Crassulaceae</taxon>
        <taxon>Kalanchoe</taxon>
    </lineage>
</organism>
<evidence type="ECO:0000259" key="8">
    <source>
        <dbReference type="PROSITE" id="PS51293"/>
    </source>
</evidence>
<dbReference type="InterPro" id="IPR017930">
    <property type="entry name" value="Myb_dom"/>
</dbReference>
<dbReference type="AlphaFoldDB" id="A0A7N0RD48"/>
<dbReference type="InterPro" id="IPR009057">
    <property type="entry name" value="Homeodomain-like_sf"/>
</dbReference>
<feature type="domain" description="SANT" evidence="8">
    <location>
        <begin position="107"/>
        <end position="160"/>
    </location>
</feature>
<evidence type="ECO:0000256" key="5">
    <source>
        <dbReference type="ARBA" id="ARBA00023242"/>
    </source>
</evidence>
<dbReference type="Gramene" id="Kaladp0008s0352.1.v1.1">
    <property type="protein sequence ID" value="Kaladp0008s0352.1.v1.1"/>
    <property type="gene ID" value="Kaladp0008s0352.v1.1"/>
</dbReference>
<dbReference type="CDD" id="cd00167">
    <property type="entry name" value="SANT"/>
    <property type="match status" value="2"/>
</dbReference>
<feature type="domain" description="Myb-like" evidence="7">
    <location>
        <begin position="4"/>
        <end position="58"/>
    </location>
</feature>
<evidence type="ECO:0000256" key="4">
    <source>
        <dbReference type="ARBA" id="ARBA00023163"/>
    </source>
</evidence>